<sequence length="106" mass="10965">MSNLDRKATVSGLSWIATAGMKSVNLDTLAVNRGDAVAFAGLTTGSGTAPRLASTTLPTGAGAAALLNETPYSVYRSGQVAPLPLTLNLSDAAWNRANQKFWGSLR</sequence>
<evidence type="ECO:0000313" key="2">
    <source>
        <dbReference type="Proteomes" id="UP000581769"/>
    </source>
</evidence>
<name>A0A840IZZ2_9PSEU</name>
<reference evidence="1 2" key="1">
    <citation type="submission" date="2020-08" db="EMBL/GenBank/DDBJ databases">
        <title>Sequencing the genomes of 1000 actinobacteria strains.</title>
        <authorList>
            <person name="Klenk H.-P."/>
        </authorList>
    </citation>
    <scope>NUCLEOTIDE SEQUENCE [LARGE SCALE GENOMIC DNA]</scope>
    <source>
        <strain evidence="1 2">DSM 45859</strain>
    </source>
</reference>
<dbReference type="EMBL" id="JACHMG010000001">
    <property type="protein sequence ID" value="MBB4686965.1"/>
    <property type="molecule type" value="Genomic_DNA"/>
</dbReference>
<protein>
    <submittedName>
        <fullName evidence="1">Uncharacterized protein</fullName>
    </submittedName>
</protein>
<dbReference type="AlphaFoldDB" id="A0A840IZZ2"/>
<evidence type="ECO:0000313" key="1">
    <source>
        <dbReference type="EMBL" id="MBB4686965.1"/>
    </source>
</evidence>
<proteinExistence type="predicted"/>
<organism evidence="1 2">
    <name type="scientific">Amycolatopsis jiangsuensis</name>
    <dbReference type="NCBI Taxonomy" id="1181879"/>
    <lineage>
        <taxon>Bacteria</taxon>
        <taxon>Bacillati</taxon>
        <taxon>Actinomycetota</taxon>
        <taxon>Actinomycetes</taxon>
        <taxon>Pseudonocardiales</taxon>
        <taxon>Pseudonocardiaceae</taxon>
        <taxon>Amycolatopsis</taxon>
    </lineage>
</organism>
<dbReference type="Proteomes" id="UP000581769">
    <property type="component" value="Unassembled WGS sequence"/>
</dbReference>
<keyword evidence="2" id="KW-1185">Reference proteome</keyword>
<dbReference type="RefSeq" id="WP_184781743.1">
    <property type="nucleotide sequence ID" value="NZ_JACHMG010000001.1"/>
</dbReference>
<gene>
    <name evidence="1" type="ORF">BJY18_004450</name>
</gene>
<comment type="caution">
    <text evidence="1">The sequence shown here is derived from an EMBL/GenBank/DDBJ whole genome shotgun (WGS) entry which is preliminary data.</text>
</comment>
<accession>A0A840IZZ2</accession>